<dbReference type="Proteomes" id="UP000006556">
    <property type="component" value="Chromosome"/>
</dbReference>
<dbReference type="KEGG" id="pth:PTH_0647"/>
<keyword evidence="2" id="KW-0238">DNA-binding</keyword>
<dbReference type="InterPro" id="IPR051011">
    <property type="entry name" value="Metal_resp_trans_reg"/>
</dbReference>
<evidence type="ECO:0000313" key="6">
    <source>
        <dbReference type="Proteomes" id="UP000006556"/>
    </source>
</evidence>
<keyword evidence="3" id="KW-0804">Transcription</keyword>
<dbReference type="PANTHER" id="PTHR43132">
    <property type="entry name" value="ARSENICAL RESISTANCE OPERON REPRESSOR ARSR-RELATED"/>
    <property type="match status" value="1"/>
</dbReference>
<dbReference type="CDD" id="cd00090">
    <property type="entry name" value="HTH_ARSR"/>
    <property type="match status" value="1"/>
</dbReference>
<dbReference type="GO" id="GO:0003700">
    <property type="term" value="F:DNA-binding transcription factor activity"/>
    <property type="evidence" value="ECO:0007669"/>
    <property type="project" value="InterPro"/>
</dbReference>
<evidence type="ECO:0000259" key="4">
    <source>
        <dbReference type="PROSITE" id="PS50987"/>
    </source>
</evidence>
<dbReference type="Gene3D" id="1.10.10.10">
    <property type="entry name" value="Winged helix-like DNA-binding domain superfamily/Winged helix DNA-binding domain"/>
    <property type="match status" value="1"/>
</dbReference>
<dbReference type="AlphaFoldDB" id="A5D4K8"/>
<evidence type="ECO:0000256" key="1">
    <source>
        <dbReference type="ARBA" id="ARBA00023015"/>
    </source>
</evidence>
<dbReference type="InterPro" id="IPR001845">
    <property type="entry name" value="HTH_ArsR_DNA-bd_dom"/>
</dbReference>
<protein>
    <submittedName>
        <fullName evidence="5">Predicted transcriptional regulator</fullName>
    </submittedName>
</protein>
<dbReference type="SMART" id="SM00418">
    <property type="entry name" value="HTH_ARSR"/>
    <property type="match status" value="1"/>
</dbReference>
<feature type="domain" description="HTH arsR-type" evidence="4">
    <location>
        <begin position="1"/>
        <end position="97"/>
    </location>
</feature>
<dbReference type="SUPFAM" id="SSF46785">
    <property type="entry name" value="Winged helix' DNA-binding domain"/>
    <property type="match status" value="1"/>
</dbReference>
<dbReference type="InterPro" id="IPR036388">
    <property type="entry name" value="WH-like_DNA-bd_sf"/>
</dbReference>
<dbReference type="HOGENOM" id="CLU_097806_6_1_9"/>
<dbReference type="InterPro" id="IPR036390">
    <property type="entry name" value="WH_DNA-bd_sf"/>
</dbReference>
<evidence type="ECO:0000256" key="3">
    <source>
        <dbReference type="ARBA" id="ARBA00023163"/>
    </source>
</evidence>
<dbReference type="PANTHER" id="PTHR43132:SF2">
    <property type="entry name" value="ARSENICAL RESISTANCE OPERON REPRESSOR ARSR-RELATED"/>
    <property type="match status" value="1"/>
</dbReference>
<name>A5D4K8_PELTS</name>
<accession>A5D4K8</accession>
<proteinExistence type="predicted"/>
<organism evidence="5 6">
    <name type="scientific">Pelotomaculum thermopropionicum (strain DSM 13744 / JCM 10971 / SI)</name>
    <dbReference type="NCBI Taxonomy" id="370438"/>
    <lineage>
        <taxon>Bacteria</taxon>
        <taxon>Bacillati</taxon>
        <taxon>Bacillota</taxon>
        <taxon>Clostridia</taxon>
        <taxon>Eubacteriales</taxon>
        <taxon>Desulfotomaculaceae</taxon>
        <taxon>Pelotomaculum</taxon>
    </lineage>
</organism>
<dbReference type="PRINTS" id="PR00778">
    <property type="entry name" value="HTHARSR"/>
</dbReference>
<evidence type="ECO:0000256" key="2">
    <source>
        <dbReference type="ARBA" id="ARBA00023125"/>
    </source>
</evidence>
<reference evidence="6" key="1">
    <citation type="journal article" date="2008" name="Genome Res.">
        <title>The genome of Pelotomaculum thermopropionicum reveals niche-associated evolution in anaerobic microbiota.</title>
        <authorList>
            <person name="Kosaka T."/>
            <person name="Kato S."/>
            <person name="Shimoyama T."/>
            <person name="Ishii S."/>
            <person name="Abe T."/>
            <person name="Watanabe K."/>
        </authorList>
    </citation>
    <scope>NUCLEOTIDE SEQUENCE [LARGE SCALE GENOMIC DNA]</scope>
    <source>
        <strain evidence="6">DSM 13744 / JCM 10971 / SI</strain>
    </source>
</reference>
<dbReference type="eggNOG" id="COG0640">
    <property type="taxonomic scope" value="Bacteria"/>
</dbReference>
<sequence length="116" mass="12902">MEEAIDLLEERAELLKALAHPSRLAILETLKEGERCVCEIIDRVVLEQSNTSQHLNVLKKSGILGSRKEGARVIYWVTNPEIYKLLDILDAVIMDKAEKSSRLLVQSRSTGGTGSV</sequence>
<evidence type="ECO:0000313" key="5">
    <source>
        <dbReference type="EMBL" id="BAF58828.1"/>
    </source>
</evidence>
<dbReference type="Pfam" id="PF01022">
    <property type="entry name" value="HTH_5"/>
    <property type="match status" value="1"/>
</dbReference>
<dbReference type="PROSITE" id="PS50987">
    <property type="entry name" value="HTH_ARSR_2"/>
    <property type="match status" value="1"/>
</dbReference>
<dbReference type="InterPro" id="IPR011991">
    <property type="entry name" value="ArsR-like_HTH"/>
</dbReference>
<dbReference type="EMBL" id="AP009389">
    <property type="protein sequence ID" value="BAF58828.1"/>
    <property type="molecule type" value="Genomic_DNA"/>
</dbReference>
<keyword evidence="1" id="KW-0805">Transcription regulation</keyword>
<dbReference type="NCBIfam" id="NF033788">
    <property type="entry name" value="HTH_metalloreg"/>
    <property type="match status" value="1"/>
</dbReference>
<keyword evidence="6" id="KW-1185">Reference proteome</keyword>
<gene>
    <name evidence="5" type="primary">ArsR</name>
    <name evidence="5" type="ordered locus">PTH_0647</name>
</gene>
<dbReference type="STRING" id="370438.PTH_0647"/>
<dbReference type="GO" id="GO:0003677">
    <property type="term" value="F:DNA binding"/>
    <property type="evidence" value="ECO:0007669"/>
    <property type="project" value="UniProtKB-KW"/>
</dbReference>